<dbReference type="OrthoDB" id="9146593at2"/>
<protein>
    <recommendedName>
        <fullName evidence="3">Secreted protein containing DUF1552</fullName>
    </recommendedName>
</protein>
<keyword evidence="2" id="KW-1185">Reference proteome</keyword>
<name>A0A5C5WUQ6_9BACT</name>
<evidence type="ECO:0008006" key="3">
    <source>
        <dbReference type="Google" id="ProtNLM"/>
    </source>
</evidence>
<proteinExistence type="predicted"/>
<dbReference type="Pfam" id="PF07586">
    <property type="entry name" value="HXXSHH"/>
    <property type="match status" value="1"/>
</dbReference>
<dbReference type="InterPro" id="IPR011447">
    <property type="entry name" value="DUF1552"/>
</dbReference>
<evidence type="ECO:0000313" key="2">
    <source>
        <dbReference type="Proteomes" id="UP000316598"/>
    </source>
</evidence>
<gene>
    <name evidence="1" type="ORF">Pla22_16130</name>
</gene>
<reference evidence="1 2" key="1">
    <citation type="submission" date="2019-02" db="EMBL/GenBank/DDBJ databases">
        <title>Deep-cultivation of Planctomycetes and their phenomic and genomic characterization uncovers novel biology.</title>
        <authorList>
            <person name="Wiegand S."/>
            <person name="Jogler M."/>
            <person name="Boedeker C."/>
            <person name="Pinto D."/>
            <person name="Vollmers J."/>
            <person name="Rivas-Marin E."/>
            <person name="Kohn T."/>
            <person name="Peeters S.H."/>
            <person name="Heuer A."/>
            <person name="Rast P."/>
            <person name="Oberbeckmann S."/>
            <person name="Bunk B."/>
            <person name="Jeske O."/>
            <person name="Meyerdierks A."/>
            <person name="Storesund J.E."/>
            <person name="Kallscheuer N."/>
            <person name="Luecker S."/>
            <person name="Lage O.M."/>
            <person name="Pohl T."/>
            <person name="Merkel B.J."/>
            <person name="Hornburger P."/>
            <person name="Mueller R.-W."/>
            <person name="Bruemmer F."/>
            <person name="Labrenz M."/>
            <person name="Spormann A.M."/>
            <person name="Op Den Camp H."/>
            <person name="Overmann J."/>
            <person name="Amann R."/>
            <person name="Jetten M.S.M."/>
            <person name="Mascher T."/>
            <person name="Medema M.H."/>
            <person name="Devos D.P."/>
            <person name="Kaster A.-K."/>
            <person name="Ovreas L."/>
            <person name="Rohde M."/>
            <person name="Galperin M.Y."/>
            <person name="Jogler C."/>
        </authorList>
    </citation>
    <scope>NUCLEOTIDE SEQUENCE [LARGE SCALE GENOMIC DNA]</scope>
    <source>
        <strain evidence="1 2">Pla22</strain>
    </source>
</reference>
<comment type="caution">
    <text evidence="1">The sequence shown here is derived from an EMBL/GenBank/DDBJ whole genome shotgun (WGS) entry which is preliminary data.</text>
</comment>
<evidence type="ECO:0000313" key="1">
    <source>
        <dbReference type="EMBL" id="TWT53979.1"/>
    </source>
</evidence>
<dbReference type="InterPro" id="IPR006311">
    <property type="entry name" value="TAT_signal"/>
</dbReference>
<dbReference type="RefSeq" id="WP_146514101.1">
    <property type="nucleotide sequence ID" value="NZ_SJPI01000001.1"/>
</dbReference>
<organism evidence="1 2">
    <name type="scientific">Rubripirellula amarantea</name>
    <dbReference type="NCBI Taxonomy" id="2527999"/>
    <lineage>
        <taxon>Bacteria</taxon>
        <taxon>Pseudomonadati</taxon>
        <taxon>Planctomycetota</taxon>
        <taxon>Planctomycetia</taxon>
        <taxon>Pirellulales</taxon>
        <taxon>Pirellulaceae</taxon>
        <taxon>Rubripirellula</taxon>
    </lineage>
</organism>
<accession>A0A5C5WUQ6</accession>
<dbReference type="PROSITE" id="PS51318">
    <property type="entry name" value="TAT"/>
    <property type="match status" value="1"/>
</dbReference>
<dbReference type="Proteomes" id="UP000316598">
    <property type="component" value="Unassembled WGS sequence"/>
</dbReference>
<dbReference type="AlphaFoldDB" id="A0A5C5WUQ6"/>
<dbReference type="EMBL" id="SJPI01000001">
    <property type="protein sequence ID" value="TWT53979.1"/>
    <property type="molecule type" value="Genomic_DNA"/>
</dbReference>
<sequence>MNLSLQHNRFGATPRHSVDRRRFLKAAGISLGLPMLDRWSTRAGADSPDESPHRLMFMCTTLGLHGPNFFPSQVGSDFELPTYLQPLTDHRNDFTVFSGLSHPDQAGNDGHASEKTFLTSARHPGLSGFQNTLSVDQYAAEQLGYVTRFPAINLSTDHGTQSYTRSGVMLPAIPSPSKMYAELFLAGSDQEIKRQIQNLKEGRSILDAVARDARKLAGSSSKADKARLVEYFQSVRDLEKKLEAAQQWVNRPKPSVDAEQPTDIENTADLIGRMTLMLDLVPLILQTDSTRVLTMSVQCRNDVPLVDGVDTDHHSLSHHGQDEAKIEQLKRVELAQMKAFGELIQKLSKKDESGQRLLDHTSIMLGSNLGNANSHDWRNLPILLAGGGYRHGQHIAYDKDNNRPLCDLFVTMLQRQGHETDSFGSGSSTIDVA</sequence>